<evidence type="ECO:0000313" key="8">
    <source>
        <dbReference type="Proteomes" id="UP000671913"/>
    </source>
</evidence>
<name>A0A975AVS6_9THEO</name>
<dbReference type="AlphaFoldDB" id="A0A975AVS6"/>
<keyword evidence="5 6" id="KW-0472">Membrane</keyword>
<dbReference type="PANTHER" id="PTHR34857">
    <property type="entry name" value="SLL0384 PROTEIN"/>
    <property type="match status" value="1"/>
</dbReference>
<organism evidence="7 8">
    <name type="scientific">Aceticella autotrophica</name>
    <dbReference type="NCBI Taxonomy" id="2755338"/>
    <lineage>
        <taxon>Bacteria</taxon>
        <taxon>Bacillati</taxon>
        <taxon>Bacillota</taxon>
        <taxon>Clostridia</taxon>
        <taxon>Thermoanaerobacterales</taxon>
        <taxon>Thermoanaerobacteraceae</taxon>
        <taxon>Aceticella</taxon>
    </lineage>
</organism>
<evidence type="ECO:0000256" key="1">
    <source>
        <dbReference type="ARBA" id="ARBA00004651"/>
    </source>
</evidence>
<reference evidence="7" key="1">
    <citation type="submission" date="2020-08" db="EMBL/GenBank/DDBJ databases">
        <title>Genomic insights into the carbon and energy metabolism of the first obligate autotrophic acetogenic bacterium Aceticella autotrophica gen. nov., sp. nov.</title>
        <authorList>
            <person name="Toshchakov S.V."/>
            <person name="Elcheninov A.G."/>
            <person name="Kublanov I.V."/>
            <person name="Frolov E.N."/>
            <person name="Lebedinsky A.V."/>
        </authorList>
    </citation>
    <scope>NUCLEOTIDE SEQUENCE</scope>
    <source>
        <strain evidence="7">3443-3Ac</strain>
    </source>
</reference>
<dbReference type="Pfam" id="PF02361">
    <property type="entry name" value="CbiQ"/>
    <property type="match status" value="1"/>
</dbReference>
<dbReference type="InterPro" id="IPR003339">
    <property type="entry name" value="ABC/ECF_trnsptr_transmembrane"/>
</dbReference>
<evidence type="ECO:0000256" key="6">
    <source>
        <dbReference type="SAM" id="Phobius"/>
    </source>
</evidence>
<dbReference type="RefSeq" id="WP_348771569.1">
    <property type="nucleotide sequence ID" value="NZ_CP060096.1"/>
</dbReference>
<protein>
    <submittedName>
        <fullName evidence="7">Cobalt ECF transporter T component CbiQ</fullName>
    </submittedName>
</protein>
<evidence type="ECO:0000256" key="2">
    <source>
        <dbReference type="ARBA" id="ARBA00022475"/>
    </source>
</evidence>
<dbReference type="KEGG" id="aaut:ACETAC_10935"/>
<keyword evidence="2" id="KW-1003">Cell membrane</keyword>
<feature type="transmembrane region" description="Helical" evidence="6">
    <location>
        <begin position="110"/>
        <end position="134"/>
    </location>
</feature>
<feature type="transmembrane region" description="Helical" evidence="6">
    <location>
        <begin position="28"/>
        <end position="59"/>
    </location>
</feature>
<dbReference type="CDD" id="cd16914">
    <property type="entry name" value="EcfT"/>
    <property type="match status" value="1"/>
</dbReference>
<comment type="subcellular location">
    <subcellularLocation>
        <location evidence="1">Cell membrane</location>
        <topology evidence="1">Multi-pass membrane protein</topology>
    </subcellularLocation>
</comment>
<evidence type="ECO:0000256" key="4">
    <source>
        <dbReference type="ARBA" id="ARBA00022989"/>
    </source>
</evidence>
<proteinExistence type="predicted"/>
<dbReference type="GO" id="GO:0043190">
    <property type="term" value="C:ATP-binding cassette (ABC) transporter complex"/>
    <property type="evidence" value="ECO:0007669"/>
    <property type="project" value="InterPro"/>
</dbReference>
<dbReference type="Proteomes" id="UP000671913">
    <property type="component" value="Chromosome"/>
</dbReference>
<keyword evidence="8" id="KW-1185">Reference proteome</keyword>
<dbReference type="EMBL" id="CP060096">
    <property type="protein sequence ID" value="QSZ27328.1"/>
    <property type="molecule type" value="Genomic_DNA"/>
</dbReference>
<dbReference type="InterPro" id="IPR051611">
    <property type="entry name" value="ECF_transporter_component"/>
</dbReference>
<keyword evidence="3 6" id="KW-0812">Transmembrane</keyword>
<dbReference type="PANTHER" id="PTHR34857:SF2">
    <property type="entry name" value="SLL0384 PROTEIN"/>
    <property type="match status" value="1"/>
</dbReference>
<evidence type="ECO:0000256" key="3">
    <source>
        <dbReference type="ARBA" id="ARBA00022692"/>
    </source>
</evidence>
<keyword evidence="4 6" id="KW-1133">Transmembrane helix</keyword>
<dbReference type="GO" id="GO:0006824">
    <property type="term" value="P:cobalt ion transport"/>
    <property type="evidence" value="ECO:0007669"/>
    <property type="project" value="InterPro"/>
</dbReference>
<sequence>MEMYHYNEESNEHKNNVLQRMDGRVKTVIFILGIVLVTVFHHWYFVAGIWMISIISFAILNMPWYNLLKRLFIPFEIAWLVLLNVLFTHGSHPLWVVHIGVIHLTAYMEGLHLGILIMFKIMAAVTLGTVLSFCTPMIEIIETLRLCKVPNIIIDIAAMMYRYLFIIMETAHNMRNAQISRMGDKTSLLQQAYDTGKIGAYVLIKSMDRSFKIYNAMLSRGYNEESTIAGYFTNTIPKSNLYFGVIVIALLIVLTIVDIIV</sequence>
<dbReference type="InterPro" id="IPR012809">
    <property type="entry name" value="ECF_CbiQ"/>
</dbReference>
<feature type="transmembrane region" description="Helical" evidence="6">
    <location>
        <begin position="241"/>
        <end position="260"/>
    </location>
</feature>
<evidence type="ECO:0000313" key="7">
    <source>
        <dbReference type="EMBL" id="QSZ27328.1"/>
    </source>
</evidence>
<gene>
    <name evidence="7" type="primary">cbiQ</name>
    <name evidence="7" type="ORF">ACETAC_10935</name>
</gene>
<accession>A0A975AVS6</accession>
<evidence type="ECO:0000256" key="5">
    <source>
        <dbReference type="ARBA" id="ARBA00023136"/>
    </source>
</evidence>
<dbReference type="NCBIfam" id="TIGR02454">
    <property type="entry name" value="ECF_T_CbiQ"/>
    <property type="match status" value="1"/>
</dbReference>